<keyword evidence="3" id="KW-1185">Reference proteome</keyword>
<keyword evidence="2" id="KW-0378">Hydrolase</keyword>
<dbReference type="RefSeq" id="WP_129886610.1">
    <property type="nucleotide sequence ID" value="NZ_CP035758.1"/>
</dbReference>
<dbReference type="PANTHER" id="PTHR43798:SF33">
    <property type="entry name" value="HYDROLASE, PUTATIVE (AFU_ORTHOLOGUE AFUA_2G14860)-RELATED"/>
    <property type="match status" value="1"/>
</dbReference>
<dbReference type="KEGG" id="kbs:EPA93_08350"/>
<dbReference type="InterPro" id="IPR029058">
    <property type="entry name" value="AB_hydrolase_fold"/>
</dbReference>
<accession>A0A4P6JLE6</accession>
<proteinExistence type="predicted"/>
<evidence type="ECO:0000313" key="3">
    <source>
        <dbReference type="Proteomes" id="UP000290365"/>
    </source>
</evidence>
<dbReference type="EMBL" id="CP035758">
    <property type="protein sequence ID" value="QBD76014.1"/>
    <property type="molecule type" value="Genomic_DNA"/>
</dbReference>
<dbReference type="Gene3D" id="3.40.50.1820">
    <property type="entry name" value="alpha/beta hydrolase"/>
    <property type="match status" value="1"/>
</dbReference>
<evidence type="ECO:0000259" key="1">
    <source>
        <dbReference type="Pfam" id="PF00561"/>
    </source>
</evidence>
<dbReference type="InterPro" id="IPR000073">
    <property type="entry name" value="AB_hydrolase_1"/>
</dbReference>
<dbReference type="Proteomes" id="UP000290365">
    <property type="component" value="Chromosome"/>
</dbReference>
<dbReference type="GO" id="GO:0016787">
    <property type="term" value="F:hydrolase activity"/>
    <property type="evidence" value="ECO:0007669"/>
    <property type="project" value="UniProtKB-KW"/>
</dbReference>
<dbReference type="PANTHER" id="PTHR43798">
    <property type="entry name" value="MONOACYLGLYCEROL LIPASE"/>
    <property type="match status" value="1"/>
</dbReference>
<reference evidence="2 3" key="1">
    <citation type="submission" date="2019-01" db="EMBL/GenBank/DDBJ databases">
        <title>Ktedonosporobacter rubrisoli SCAWS-G2.</title>
        <authorList>
            <person name="Huang Y."/>
            <person name="Yan B."/>
        </authorList>
    </citation>
    <scope>NUCLEOTIDE SEQUENCE [LARGE SCALE GENOMIC DNA]</scope>
    <source>
        <strain evidence="2 3">SCAWS-G2</strain>
    </source>
</reference>
<dbReference type="SUPFAM" id="SSF53474">
    <property type="entry name" value="alpha/beta-Hydrolases"/>
    <property type="match status" value="1"/>
</dbReference>
<dbReference type="GO" id="GO:0016020">
    <property type="term" value="C:membrane"/>
    <property type="evidence" value="ECO:0007669"/>
    <property type="project" value="TreeGrafter"/>
</dbReference>
<evidence type="ECO:0000313" key="2">
    <source>
        <dbReference type="EMBL" id="QBD76014.1"/>
    </source>
</evidence>
<dbReference type="AlphaFoldDB" id="A0A4P6JLE6"/>
<organism evidence="2 3">
    <name type="scientific">Ktedonosporobacter rubrisoli</name>
    <dbReference type="NCBI Taxonomy" id="2509675"/>
    <lineage>
        <taxon>Bacteria</taxon>
        <taxon>Bacillati</taxon>
        <taxon>Chloroflexota</taxon>
        <taxon>Ktedonobacteria</taxon>
        <taxon>Ktedonobacterales</taxon>
        <taxon>Ktedonosporobacteraceae</taxon>
        <taxon>Ktedonosporobacter</taxon>
    </lineage>
</organism>
<dbReference type="Pfam" id="PF00561">
    <property type="entry name" value="Abhydrolase_1"/>
    <property type="match status" value="1"/>
</dbReference>
<gene>
    <name evidence="2" type="ORF">EPA93_08350</name>
</gene>
<dbReference type="InterPro" id="IPR050266">
    <property type="entry name" value="AB_hydrolase_sf"/>
</dbReference>
<name>A0A4P6JLE6_KTERU</name>
<dbReference type="OrthoDB" id="9796770at2"/>
<protein>
    <submittedName>
        <fullName evidence="2">Alpha/beta hydrolase</fullName>
    </submittedName>
</protein>
<sequence length="297" mass="32858">MSHTANKDALAQGTHHLIIDGIEQYYHVMGEGPVCIVHSGGPGVRWDYLRMPLIEAFLKLIYLEPIGTGASGRLADPRGYTLARYTRHVDALIDHLAVGTVYFLGHSHGGFVGLRYALDHLQRLSGLILYDTSPTTGPEFGQSIEEALQRFAARHSIRPEVPKLLAAVRRVFAAEAQAAATDEDATRELQQIFPVYFADYWGREREFAPLRESVWAWSDPLRGQEPEPYDVRGELGRIAARTLVLAGQEDAICVPSWAQVLHAGLPVSQLVVLPHSGHFGHLEEPHAFASAVRNFVS</sequence>
<feature type="domain" description="AB hydrolase-1" evidence="1">
    <location>
        <begin position="36"/>
        <end position="285"/>
    </location>
</feature>